<feature type="compositionally biased region" description="Low complexity" evidence="1">
    <location>
        <begin position="35"/>
        <end position="72"/>
    </location>
</feature>
<feature type="region of interest" description="Disordered" evidence="1">
    <location>
        <begin position="28"/>
        <end position="114"/>
    </location>
</feature>
<keyword evidence="2" id="KW-0732">Signal</keyword>
<dbReference type="OrthoDB" id="8781117at2"/>
<keyword evidence="4" id="KW-1185">Reference proteome</keyword>
<dbReference type="InterPro" id="IPR009003">
    <property type="entry name" value="Peptidase_S1_PA"/>
</dbReference>
<dbReference type="KEGG" id="ccho:CCHOA_03915"/>
<sequence precursor="true">MPNRLAKQALLAAAAVVCAGSVAACSSDNNAADRQATATVTATSVTTKTTTSRASSTAQTASRATMSATTKARPQPNNAPHSSADSAGGGRVTDVQQPAVTVPTQRERRERYHDSSQWLWLQSSEVVVPGVKLSIEGADGKIGNCSAGFFAHGGGRDFMVWAGHCAHVGDNVYFVDPAGNTLWLGQAVESQFSLGEQDWALVDISNSQAPWSSQLPLDMRNAGAITAADIATYDLQICHLGFRTGMACGDTGEVLNAMTFEAYAPGDHGDSGGPVFAYYEDHFYPAGMVSYGSGFAPDRGYYQLLAPVLEGFGLTLYA</sequence>
<accession>A0A3G6J5T8</accession>
<evidence type="ECO:0000313" key="4">
    <source>
        <dbReference type="Proteomes" id="UP000269019"/>
    </source>
</evidence>
<dbReference type="InterPro" id="IPR043504">
    <property type="entry name" value="Peptidase_S1_PA_chymotrypsin"/>
</dbReference>
<feature type="signal peptide" evidence="2">
    <location>
        <begin position="1"/>
        <end position="23"/>
    </location>
</feature>
<dbReference type="PROSITE" id="PS51257">
    <property type="entry name" value="PROKAR_LIPOPROTEIN"/>
    <property type="match status" value="1"/>
</dbReference>
<dbReference type="EMBL" id="CP033896">
    <property type="protein sequence ID" value="AZA13192.1"/>
    <property type="molecule type" value="Genomic_DNA"/>
</dbReference>
<proteinExistence type="predicted"/>
<evidence type="ECO:0008006" key="5">
    <source>
        <dbReference type="Google" id="ProtNLM"/>
    </source>
</evidence>
<reference evidence="3 4" key="1">
    <citation type="submission" date="2018-11" db="EMBL/GenBank/DDBJ databases">
        <authorList>
            <person name="Kleinhagauer T."/>
            <person name="Glaeser S.P."/>
            <person name="Spergser J."/>
            <person name="Ruckert C."/>
            <person name="Kaempfer P."/>
            <person name="Busse H.-J."/>
        </authorList>
    </citation>
    <scope>NUCLEOTIDE SEQUENCE [LARGE SCALE GENOMIC DNA]</scope>
    <source>
        <strain evidence="3 4">200CH</strain>
    </source>
</reference>
<evidence type="ECO:0000256" key="2">
    <source>
        <dbReference type="SAM" id="SignalP"/>
    </source>
</evidence>
<feature type="compositionally biased region" description="Polar residues" evidence="1">
    <location>
        <begin position="75"/>
        <end position="85"/>
    </location>
</feature>
<evidence type="ECO:0000313" key="3">
    <source>
        <dbReference type="EMBL" id="AZA13192.1"/>
    </source>
</evidence>
<dbReference type="CDD" id="cd21112">
    <property type="entry name" value="alphaLP-like"/>
    <property type="match status" value="1"/>
</dbReference>
<feature type="compositionally biased region" description="Polar residues" evidence="1">
    <location>
        <begin position="94"/>
        <end position="104"/>
    </location>
</feature>
<dbReference type="SUPFAM" id="SSF50494">
    <property type="entry name" value="Trypsin-like serine proteases"/>
    <property type="match status" value="1"/>
</dbReference>
<feature type="chain" id="PRO_5039269286" description="Trypsin" evidence="2">
    <location>
        <begin position="24"/>
        <end position="318"/>
    </location>
</feature>
<dbReference type="RefSeq" id="WP_123926976.1">
    <property type="nucleotide sequence ID" value="NZ_CP033896.1"/>
</dbReference>
<evidence type="ECO:0000256" key="1">
    <source>
        <dbReference type="SAM" id="MobiDB-lite"/>
    </source>
</evidence>
<dbReference type="AlphaFoldDB" id="A0A3G6J5T8"/>
<organism evidence="3 4">
    <name type="scientific">Corynebacterium choanae</name>
    <dbReference type="NCBI Taxonomy" id="1862358"/>
    <lineage>
        <taxon>Bacteria</taxon>
        <taxon>Bacillati</taxon>
        <taxon>Actinomycetota</taxon>
        <taxon>Actinomycetes</taxon>
        <taxon>Mycobacteriales</taxon>
        <taxon>Corynebacteriaceae</taxon>
        <taxon>Corynebacterium</taxon>
    </lineage>
</organism>
<gene>
    <name evidence="3" type="ORF">CCHOA_03915</name>
</gene>
<protein>
    <recommendedName>
        <fullName evidence="5">Trypsin</fullName>
    </recommendedName>
</protein>
<name>A0A3G6J5T8_9CORY</name>
<dbReference type="Proteomes" id="UP000269019">
    <property type="component" value="Chromosome"/>
</dbReference>
<feature type="compositionally biased region" description="Basic and acidic residues" evidence="1">
    <location>
        <begin position="105"/>
        <end position="114"/>
    </location>
</feature>
<dbReference type="Gene3D" id="2.40.10.10">
    <property type="entry name" value="Trypsin-like serine proteases"/>
    <property type="match status" value="2"/>
</dbReference>